<gene>
    <name evidence="2" type="ORF">SAMN04488558_10494</name>
</gene>
<feature type="domain" description="Glycosyltransferase 2-like" evidence="1">
    <location>
        <begin position="4"/>
        <end position="113"/>
    </location>
</feature>
<proteinExistence type="predicted"/>
<dbReference type="Gene3D" id="3.90.550.10">
    <property type="entry name" value="Spore Coat Polysaccharide Biosynthesis Protein SpsA, Chain A"/>
    <property type="match status" value="1"/>
</dbReference>
<dbReference type="GO" id="GO:0016758">
    <property type="term" value="F:hexosyltransferase activity"/>
    <property type="evidence" value="ECO:0007669"/>
    <property type="project" value="UniProtKB-ARBA"/>
</dbReference>
<name>A0A1H9CNT6_9LACT</name>
<dbReference type="InterPro" id="IPR001173">
    <property type="entry name" value="Glyco_trans_2-like"/>
</dbReference>
<protein>
    <recommendedName>
        <fullName evidence="1">Glycosyltransferase 2-like domain-containing protein</fullName>
    </recommendedName>
</protein>
<evidence type="ECO:0000313" key="2">
    <source>
        <dbReference type="EMBL" id="SEQ02870.1"/>
    </source>
</evidence>
<dbReference type="Pfam" id="PF00535">
    <property type="entry name" value="Glycos_transf_2"/>
    <property type="match status" value="1"/>
</dbReference>
<dbReference type="EMBL" id="FOEN01000004">
    <property type="protein sequence ID" value="SEQ02870.1"/>
    <property type="molecule type" value="Genomic_DNA"/>
</dbReference>
<dbReference type="AlphaFoldDB" id="A0A1H9CNT6"/>
<dbReference type="SUPFAM" id="SSF53448">
    <property type="entry name" value="Nucleotide-diphospho-sugar transferases"/>
    <property type="match status" value="1"/>
</dbReference>
<evidence type="ECO:0000259" key="1">
    <source>
        <dbReference type="Pfam" id="PF00535"/>
    </source>
</evidence>
<dbReference type="OrthoDB" id="9810303at2"/>
<dbReference type="Proteomes" id="UP000198833">
    <property type="component" value="Unassembled WGS sequence"/>
</dbReference>
<sequence>MQITILTPAYNRADYLQPLYRSLQDQSMKGFQWLIIDDGSQDQTETVVNQMMSQHNQSFQINYYRKENGGKHSALNYAHPYIQGDYVMVVDSDDQLAPQAIEIMSQAIEDLGSATDSIGWLAFLKWERTGQVIDPPYRQDGEVLTYIDYLNGGRKGECADLYQSQVFKTYPYPEIPGERFVSEAYLNIYAAVEGQYRMKTLNQVIQITEYYDQGLTSQGRRLQLASPIGNAKLWQAVAGAKFSWKMQVKGMLLYLTYGLVGNQTGHNLIRESRNPFLARLILPASQILKAYWISKYRLEEKK</sequence>
<accession>A0A1H9CNT6</accession>
<reference evidence="2 3" key="1">
    <citation type="submission" date="2016-10" db="EMBL/GenBank/DDBJ databases">
        <authorList>
            <person name="de Groot N.N."/>
        </authorList>
    </citation>
    <scope>NUCLEOTIDE SEQUENCE [LARGE SCALE GENOMIC DNA]</scope>
    <source>
        <strain evidence="2 3">DSM 15695</strain>
    </source>
</reference>
<keyword evidence="3" id="KW-1185">Reference proteome</keyword>
<dbReference type="CDD" id="cd00761">
    <property type="entry name" value="Glyco_tranf_GTA_type"/>
    <property type="match status" value="1"/>
</dbReference>
<evidence type="ECO:0000313" key="3">
    <source>
        <dbReference type="Proteomes" id="UP000198833"/>
    </source>
</evidence>
<dbReference type="RefSeq" id="WP_092571268.1">
    <property type="nucleotide sequence ID" value="NZ_FOEN01000004.1"/>
</dbReference>
<dbReference type="PANTHER" id="PTHR22916:SF3">
    <property type="entry name" value="UDP-GLCNAC:BETAGAL BETA-1,3-N-ACETYLGLUCOSAMINYLTRANSFERASE-LIKE PROTEIN 1"/>
    <property type="match status" value="1"/>
</dbReference>
<dbReference type="InterPro" id="IPR029044">
    <property type="entry name" value="Nucleotide-diphossugar_trans"/>
</dbReference>
<organism evidence="2 3">
    <name type="scientific">Ignavigranum ruoffiae</name>
    <dbReference type="NCBI Taxonomy" id="89093"/>
    <lineage>
        <taxon>Bacteria</taxon>
        <taxon>Bacillati</taxon>
        <taxon>Bacillota</taxon>
        <taxon>Bacilli</taxon>
        <taxon>Lactobacillales</taxon>
        <taxon>Aerococcaceae</taxon>
        <taxon>Ignavigranum</taxon>
    </lineage>
</organism>
<dbReference type="STRING" id="89093.SAMN04488558_10494"/>
<dbReference type="PANTHER" id="PTHR22916">
    <property type="entry name" value="GLYCOSYLTRANSFERASE"/>
    <property type="match status" value="1"/>
</dbReference>